<gene>
    <name evidence="3" type="ORF">QR685DRAFT_513931</name>
</gene>
<feature type="region of interest" description="Disordered" evidence="1">
    <location>
        <begin position="74"/>
        <end position="94"/>
    </location>
</feature>
<keyword evidence="2" id="KW-0472">Membrane</keyword>
<comment type="caution">
    <text evidence="3">The sequence shown here is derived from an EMBL/GenBank/DDBJ whole genome shotgun (WGS) entry which is preliminary data.</text>
</comment>
<evidence type="ECO:0000313" key="3">
    <source>
        <dbReference type="EMBL" id="KAL0475869.1"/>
    </source>
</evidence>
<protein>
    <submittedName>
        <fullName evidence="3">Uncharacterized protein</fullName>
    </submittedName>
</protein>
<name>A0ABR3DT94_NEUIN</name>
<sequence length="94" mass="10052">MTTLATNCTCTLANECPLASECTISATTGFDLKLLIIIPGIIVWPLDMGYYVITHLETRLVSALPDKPLLLSTTRTAPAEQGPPPPYYSAISVA</sequence>
<reference evidence="3 4" key="1">
    <citation type="submission" date="2023-09" db="EMBL/GenBank/DDBJ databases">
        <title>Multi-omics analysis of a traditional fermented food reveals byproduct-associated fungal strains for waste-to-food upcycling.</title>
        <authorList>
            <consortium name="Lawrence Berkeley National Laboratory"/>
            <person name="Rekdal V.M."/>
            <person name="Villalobos-Escobedo J.M."/>
            <person name="Rodriguez-Valeron N."/>
            <person name="Garcia M.O."/>
            <person name="Vasquez D.P."/>
            <person name="Damayanti I."/>
            <person name="Sorensen P.M."/>
            <person name="Baidoo E.E."/>
            <person name="De Carvalho A.C."/>
            <person name="Riley R."/>
            <person name="Lipzen A."/>
            <person name="He G."/>
            <person name="Yan M."/>
            <person name="Haridas S."/>
            <person name="Daum C."/>
            <person name="Yoshinaga Y."/>
            <person name="Ng V."/>
            <person name="Grigoriev I.V."/>
            <person name="Munk R."/>
            <person name="Nuraida L."/>
            <person name="Wijaya C.H."/>
            <person name="Morales P.-C."/>
            <person name="Keasling J.D."/>
        </authorList>
    </citation>
    <scope>NUCLEOTIDE SEQUENCE [LARGE SCALE GENOMIC DNA]</scope>
    <source>
        <strain evidence="3 4">FGSC 2613</strain>
    </source>
</reference>
<keyword evidence="2" id="KW-0812">Transmembrane</keyword>
<feature type="transmembrane region" description="Helical" evidence="2">
    <location>
        <begin position="34"/>
        <end position="53"/>
    </location>
</feature>
<evidence type="ECO:0000256" key="1">
    <source>
        <dbReference type="SAM" id="MobiDB-lite"/>
    </source>
</evidence>
<proteinExistence type="predicted"/>
<dbReference type="EMBL" id="JAVLET010000001">
    <property type="protein sequence ID" value="KAL0475869.1"/>
    <property type="molecule type" value="Genomic_DNA"/>
</dbReference>
<dbReference type="Proteomes" id="UP001451303">
    <property type="component" value="Unassembled WGS sequence"/>
</dbReference>
<organism evidence="3 4">
    <name type="scientific">Neurospora intermedia</name>
    <dbReference type="NCBI Taxonomy" id="5142"/>
    <lineage>
        <taxon>Eukaryota</taxon>
        <taxon>Fungi</taxon>
        <taxon>Dikarya</taxon>
        <taxon>Ascomycota</taxon>
        <taxon>Pezizomycotina</taxon>
        <taxon>Sordariomycetes</taxon>
        <taxon>Sordariomycetidae</taxon>
        <taxon>Sordariales</taxon>
        <taxon>Sordariaceae</taxon>
        <taxon>Neurospora</taxon>
    </lineage>
</organism>
<accession>A0ABR3DT94</accession>
<keyword evidence="4" id="KW-1185">Reference proteome</keyword>
<evidence type="ECO:0000313" key="4">
    <source>
        <dbReference type="Proteomes" id="UP001451303"/>
    </source>
</evidence>
<evidence type="ECO:0000256" key="2">
    <source>
        <dbReference type="SAM" id="Phobius"/>
    </source>
</evidence>
<keyword evidence="2" id="KW-1133">Transmembrane helix</keyword>